<reference evidence="1 2" key="1">
    <citation type="journal article" date="2018" name="Nat. Biotechnol.">
        <title>A standardized bacterial taxonomy based on genome phylogeny substantially revises the tree of life.</title>
        <authorList>
            <person name="Parks D.H."/>
            <person name="Chuvochina M."/>
            <person name="Waite D.W."/>
            <person name="Rinke C."/>
            <person name="Skarshewski A."/>
            <person name="Chaumeil P.A."/>
            <person name="Hugenholtz P."/>
        </authorList>
    </citation>
    <scope>NUCLEOTIDE SEQUENCE [LARGE SCALE GENOMIC DNA]</scope>
    <source>
        <strain evidence="1">UBA12529</strain>
    </source>
</reference>
<protein>
    <submittedName>
        <fullName evidence="1">DUF86 domain-containing protein</fullName>
    </submittedName>
</protein>
<sequence>MTERLKILFEDFEKAYMNLKEAVKSARSDLEIDGAIKRFELCYELTWKLIKEYLAHLGIICNNPRECFKQAYQNNIIEDLEIWLALIDYRNLLVHTYTSEQSREIFEKIKSDFVGEFKKLYDKVRREVYE</sequence>
<gene>
    <name evidence="1" type="ORF">DCE01_01640</name>
</gene>
<name>A0A3B8N2Z0_9BACT</name>
<accession>A0A3B8N2Z0</accession>
<evidence type="ECO:0000313" key="2">
    <source>
        <dbReference type="Proteomes" id="UP000257240"/>
    </source>
</evidence>
<dbReference type="EMBL" id="DLVE01000020">
    <property type="protein sequence ID" value="HAA83485.1"/>
    <property type="molecule type" value="Genomic_DNA"/>
</dbReference>
<dbReference type="Pfam" id="PF08780">
    <property type="entry name" value="NTase_sub_bind"/>
    <property type="match status" value="1"/>
</dbReference>
<dbReference type="Proteomes" id="UP000257240">
    <property type="component" value="Unassembled WGS sequence"/>
</dbReference>
<comment type="caution">
    <text evidence="1">The sequence shown here is derived from an EMBL/GenBank/DDBJ whole genome shotgun (WGS) entry which is preliminary data.</text>
</comment>
<organism evidence="1 2">
    <name type="scientific">Thermodesulfobacterium commune</name>
    <dbReference type="NCBI Taxonomy" id="1741"/>
    <lineage>
        <taxon>Bacteria</taxon>
        <taxon>Pseudomonadati</taxon>
        <taxon>Thermodesulfobacteriota</taxon>
        <taxon>Thermodesulfobacteria</taxon>
        <taxon>Thermodesulfobacteriales</taxon>
        <taxon>Thermodesulfobacteriaceae</taxon>
        <taxon>Thermodesulfobacterium</taxon>
    </lineage>
</organism>
<dbReference type="AlphaFoldDB" id="A0A3B8N2Z0"/>
<dbReference type="SUPFAM" id="SSF81593">
    <property type="entry name" value="Nucleotidyltransferase substrate binding subunit/domain"/>
    <property type="match status" value="1"/>
</dbReference>
<dbReference type="NCBIfam" id="TIGR01987">
    <property type="entry name" value="HI0074"/>
    <property type="match status" value="1"/>
</dbReference>
<dbReference type="Gene3D" id="1.20.120.330">
    <property type="entry name" value="Nucleotidyltransferases domain 2"/>
    <property type="match status" value="1"/>
</dbReference>
<proteinExistence type="predicted"/>
<evidence type="ECO:0000313" key="1">
    <source>
        <dbReference type="EMBL" id="HAA83485.1"/>
    </source>
</evidence>
<dbReference type="InterPro" id="IPR010235">
    <property type="entry name" value="HepT"/>
</dbReference>